<organism evidence="2 3">
    <name type="scientific">Ajellomyces capsulatus (strain H143)</name>
    <name type="common">Darling's disease fungus</name>
    <name type="synonym">Histoplasma capsulatum</name>
    <dbReference type="NCBI Taxonomy" id="544712"/>
    <lineage>
        <taxon>Eukaryota</taxon>
        <taxon>Fungi</taxon>
        <taxon>Dikarya</taxon>
        <taxon>Ascomycota</taxon>
        <taxon>Pezizomycotina</taxon>
        <taxon>Eurotiomycetes</taxon>
        <taxon>Eurotiomycetidae</taxon>
        <taxon>Onygenales</taxon>
        <taxon>Ajellomycetaceae</taxon>
        <taxon>Histoplasma</taxon>
    </lineage>
</organism>
<sequence>MLRLRVKNYGSKVDKKRPTWPPATDHSSGAPCNKRGAIVKELLTTNDVPQNIGYFGIVYDACWASLALSPTSVIDGVIRCPGNSNGGTFHRLQRPVASQHLTV</sequence>
<reference evidence="3" key="1">
    <citation type="submission" date="2009-05" db="EMBL/GenBank/DDBJ databases">
        <title>The genome sequence of Ajellomyces capsulatus strain H143.</title>
        <authorList>
            <person name="Champion M."/>
            <person name="Cuomo C.A."/>
            <person name="Ma L.-J."/>
            <person name="Henn M.R."/>
            <person name="Sil A."/>
            <person name="Goldman B."/>
            <person name="Young S.K."/>
            <person name="Kodira C.D."/>
            <person name="Zeng Q."/>
            <person name="Koehrsen M."/>
            <person name="Alvarado L."/>
            <person name="Berlin A.M."/>
            <person name="Borenstein D."/>
            <person name="Chen Z."/>
            <person name="Engels R."/>
            <person name="Freedman E."/>
            <person name="Gellesch M."/>
            <person name="Goldberg J."/>
            <person name="Griggs A."/>
            <person name="Gujja S."/>
            <person name="Heiman D.I."/>
            <person name="Hepburn T.A."/>
            <person name="Howarth C."/>
            <person name="Jen D."/>
            <person name="Larson L."/>
            <person name="Lewis B."/>
            <person name="Mehta T."/>
            <person name="Park D."/>
            <person name="Pearson M."/>
            <person name="Roberts A."/>
            <person name="Saif S."/>
            <person name="Shea T.D."/>
            <person name="Shenoy N."/>
            <person name="Sisk P."/>
            <person name="Stolte C."/>
            <person name="Sykes S."/>
            <person name="Walk T."/>
            <person name="White J."/>
            <person name="Yandava C."/>
            <person name="Klein B."/>
            <person name="McEwen J.G."/>
            <person name="Puccia R."/>
            <person name="Goldman G.H."/>
            <person name="Felipe M.S."/>
            <person name="Nino-Vega G."/>
            <person name="San-Blas G."/>
            <person name="Taylor J.W."/>
            <person name="Mendoza L."/>
            <person name="Galagan J.E."/>
            <person name="Nusbaum C."/>
            <person name="Birren B.W."/>
        </authorList>
    </citation>
    <scope>NUCLEOTIDE SEQUENCE [LARGE SCALE GENOMIC DNA]</scope>
    <source>
        <strain evidence="3">H143</strain>
    </source>
</reference>
<evidence type="ECO:0000313" key="2">
    <source>
        <dbReference type="EMBL" id="EER44461.1"/>
    </source>
</evidence>
<feature type="region of interest" description="Disordered" evidence="1">
    <location>
        <begin position="9"/>
        <end position="32"/>
    </location>
</feature>
<gene>
    <name evidence="2" type="ORF">HCDG_00040</name>
</gene>
<dbReference type="AlphaFoldDB" id="C6H3M9"/>
<evidence type="ECO:0000256" key="1">
    <source>
        <dbReference type="SAM" id="MobiDB-lite"/>
    </source>
</evidence>
<evidence type="ECO:0000313" key="3">
    <source>
        <dbReference type="Proteomes" id="UP000002624"/>
    </source>
</evidence>
<protein>
    <submittedName>
        <fullName evidence="2">Uncharacterized protein</fullName>
    </submittedName>
</protein>
<name>C6H3M9_AJECH</name>
<dbReference type="HOGENOM" id="CLU_2262978_0_0_1"/>
<dbReference type="EMBL" id="GG692419">
    <property type="protein sequence ID" value="EER44461.1"/>
    <property type="molecule type" value="Genomic_DNA"/>
</dbReference>
<dbReference type="Proteomes" id="UP000002624">
    <property type="component" value="Unassembled WGS sequence"/>
</dbReference>
<dbReference type="VEuPathDB" id="FungiDB:HCDG_00040"/>
<proteinExistence type="predicted"/>
<accession>C6H3M9</accession>